<proteinExistence type="predicted"/>
<name>A0A8T1XY89_ARASU</name>
<sequence>MFTVFIEAIHQEMLAWTPKPRFVFKDFWYALGTKGVEHVVQTQHLEKEKEGLEAQILIEIEEGVEKLERGLINYFKKRRFGQEEHLDEVLWSDDLGCRKCSVAADGECIFKKLILVLFLNTLQLDHMFDSAVIAEFYLALRCALDSAVEIAMNSVLSKSRTLFGLINSKVCKTEFRESIHGISLLKSAFDRISYPWPFYLNIVVVVVVELSVPALYLYQLSLLVGIKLGADQRWKRRYVAHEFIANGLHMRLLVAPEEMSMGRRII</sequence>
<evidence type="ECO:0000313" key="2">
    <source>
        <dbReference type="EMBL" id="KAG7537527.1"/>
    </source>
</evidence>
<dbReference type="EMBL" id="JAEFBJ010000013">
    <property type="protein sequence ID" value="KAG7537527.1"/>
    <property type="molecule type" value="Genomic_DNA"/>
</dbReference>
<comment type="caution">
    <text evidence="2">The sequence shown here is derived from an EMBL/GenBank/DDBJ whole genome shotgun (WGS) entry which is preliminary data.</text>
</comment>
<keyword evidence="1" id="KW-0472">Membrane</keyword>
<dbReference type="AlphaFoldDB" id="A0A8T1XY89"/>
<dbReference type="Proteomes" id="UP000694251">
    <property type="component" value="Chromosome 13"/>
</dbReference>
<keyword evidence="1" id="KW-1133">Transmembrane helix</keyword>
<evidence type="ECO:0000256" key="1">
    <source>
        <dbReference type="SAM" id="Phobius"/>
    </source>
</evidence>
<reference evidence="2 3" key="1">
    <citation type="submission" date="2020-12" db="EMBL/GenBank/DDBJ databases">
        <title>Concerted genomic and epigenomic changes stabilize Arabidopsis allopolyploids.</title>
        <authorList>
            <person name="Chen Z."/>
        </authorList>
    </citation>
    <scope>NUCLEOTIDE SEQUENCE [LARGE SCALE GENOMIC DNA]</scope>
    <source>
        <strain evidence="2">As9502</strain>
        <tissue evidence="2">Leaf</tissue>
    </source>
</reference>
<organism evidence="2 3">
    <name type="scientific">Arabidopsis suecica</name>
    <name type="common">Swedish thale-cress</name>
    <name type="synonym">Cardaminopsis suecica</name>
    <dbReference type="NCBI Taxonomy" id="45249"/>
    <lineage>
        <taxon>Eukaryota</taxon>
        <taxon>Viridiplantae</taxon>
        <taxon>Streptophyta</taxon>
        <taxon>Embryophyta</taxon>
        <taxon>Tracheophyta</taxon>
        <taxon>Spermatophyta</taxon>
        <taxon>Magnoliopsida</taxon>
        <taxon>eudicotyledons</taxon>
        <taxon>Gunneridae</taxon>
        <taxon>Pentapetalae</taxon>
        <taxon>rosids</taxon>
        <taxon>malvids</taxon>
        <taxon>Brassicales</taxon>
        <taxon>Brassicaceae</taxon>
        <taxon>Camelineae</taxon>
        <taxon>Arabidopsis</taxon>
    </lineage>
</organism>
<evidence type="ECO:0000313" key="3">
    <source>
        <dbReference type="Proteomes" id="UP000694251"/>
    </source>
</evidence>
<keyword evidence="1" id="KW-0812">Transmembrane</keyword>
<protein>
    <submittedName>
        <fullName evidence="2">Uncharacterized protein</fullName>
    </submittedName>
</protein>
<gene>
    <name evidence="2" type="ORF">ISN44_As13g014020</name>
</gene>
<feature type="transmembrane region" description="Helical" evidence="1">
    <location>
        <begin position="196"/>
        <end position="218"/>
    </location>
</feature>
<accession>A0A8T1XY89</accession>
<keyword evidence="3" id="KW-1185">Reference proteome</keyword>